<dbReference type="PANTHER" id="PTHR34704">
    <property type="entry name" value="ATPASE"/>
    <property type="match status" value="1"/>
</dbReference>
<feature type="domain" description="DUF234" evidence="2">
    <location>
        <begin position="301"/>
        <end position="397"/>
    </location>
</feature>
<protein>
    <submittedName>
        <fullName evidence="3">ATP-binding protein</fullName>
    </submittedName>
</protein>
<organism evidence="3 4">
    <name type="scientific">Candidatus Iainarchaeum sp</name>
    <dbReference type="NCBI Taxonomy" id="3101447"/>
    <lineage>
        <taxon>Archaea</taxon>
        <taxon>Candidatus Iainarchaeota</taxon>
        <taxon>Candidatus Iainarchaeia</taxon>
        <taxon>Candidatus Iainarchaeales</taxon>
        <taxon>Candidatus Iainarchaeaceae</taxon>
        <taxon>Candidatus Iainarchaeum</taxon>
    </lineage>
</organism>
<dbReference type="Pfam" id="PF01637">
    <property type="entry name" value="ATPase_2"/>
    <property type="match status" value="1"/>
</dbReference>
<gene>
    <name evidence="3" type="ORF">HY544_00875</name>
</gene>
<dbReference type="Proteomes" id="UP000732298">
    <property type="component" value="Unassembled WGS sequence"/>
</dbReference>
<dbReference type="InterPro" id="IPR011579">
    <property type="entry name" value="ATPase_dom"/>
</dbReference>
<dbReference type="GO" id="GO:0005524">
    <property type="term" value="F:ATP binding"/>
    <property type="evidence" value="ECO:0007669"/>
    <property type="project" value="UniProtKB-KW"/>
</dbReference>
<name>A0A8T3YJ17_9ARCH</name>
<dbReference type="Gene3D" id="3.40.50.300">
    <property type="entry name" value="P-loop containing nucleotide triphosphate hydrolases"/>
    <property type="match status" value="1"/>
</dbReference>
<comment type="caution">
    <text evidence="3">The sequence shown here is derived from an EMBL/GenBank/DDBJ whole genome shotgun (WGS) entry which is preliminary data.</text>
</comment>
<feature type="domain" description="ATPase" evidence="1">
    <location>
        <begin position="3"/>
        <end position="189"/>
    </location>
</feature>
<keyword evidence="3" id="KW-0067">ATP-binding</keyword>
<evidence type="ECO:0000313" key="3">
    <source>
        <dbReference type="EMBL" id="MBI4210045.1"/>
    </source>
</evidence>
<dbReference type="AlphaFoldDB" id="A0A8T3YJ17"/>
<dbReference type="Pfam" id="PF03008">
    <property type="entry name" value="DUF234"/>
    <property type="match status" value="1"/>
</dbReference>
<evidence type="ECO:0000313" key="4">
    <source>
        <dbReference type="Proteomes" id="UP000732298"/>
    </source>
</evidence>
<dbReference type="InterPro" id="IPR004256">
    <property type="entry name" value="DUF234"/>
</dbReference>
<dbReference type="EMBL" id="JACQPB010000010">
    <property type="protein sequence ID" value="MBI4210045.1"/>
    <property type="molecule type" value="Genomic_DNA"/>
</dbReference>
<proteinExistence type="predicted"/>
<dbReference type="PANTHER" id="PTHR34704:SF2">
    <property type="entry name" value="ATPASE"/>
    <property type="match status" value="1"/>
</dbReference>
<keyword evidence="3" id="KW-0547">Nucleotide-binding</keyword>
<accession>A0A8T3YJ17</accession>
<sequence length="462" mass="53967">MKFYDREAEFKTLGKIRDNFRIAVIGRRRIGKTSLVENFYGKKCVTLFVSSEKAEKEIVKAWIKEYSAYGTPNVSTFKDFFDFVFAHMKDKVIFVDELQNFLKVNKSAIFDLQRAIDKHKPKLVVSGSIISLMKKLVEGYKSPLYGRFDFIIKLNELDFRTVFEICKDLSLGIEEAFRIYAVFGGVPKYYELIEKSGKFGYDDFMLDSFVRYPRPLYEEVRTMLKEEFGKEHKTFFSILSAISQGNNKHSEIAGYIGKKQTEITKYLSMLKEDYELIERKTPVVEGKKGLYAIRNNLFAFWFGSIWKYNELIETLQEAKAMGIIKNNLERHNSLTFEKTITGLISQKILLPEHDFSKIGRQWGKFKGETGKNTYEIDIMAIDEDKKEALFAECKWQENLNPEKIIKELKDKARHVKWEENERKETYAVFAKSFSKKITVFEGKEAMCIDLKGIEKTLNKSFT</sequence>
<dbReference type="SUPFAM" id="SSF52540">
    <property type="entry name" value="P-loop containing nucleoside triphosphate hydrolases"/>
    <property type="match status" value="1"/>
</dbReference>
<evidence type="ECO:0000259" key="1">
    <source>
        <dbReference type="Pfam" id="PF01637"/>
    </source>
</evidence>
<evidence type="ECO:0000259" key="2">
    <source>
        <dbReference type="Pfam" id="PF03008"/>
    </source>
</evidence>
<reference evidence="3" key="1">
    <citation type="submission" date="2020-07" db="EMBL/GenBank/DDBJ databases">
        <title>Huge and variable diversity of episymbiotic CPR bacteria and DPANN archaea in groundwater ecosystems.</title>
        <authorList>
            <person name="He C.Y."/>
            <person name="Keren R."/>
            <person name="Whittaker M."/>
            <person name="Farag I.F."/>
            <person name="Doudna J."/>
            <person name="Cate J.H.D."/>
            <person name="Banfield J.F."/>
        </authorList>
    </citation>
    <scope>NUCLEOTIDE SEQUENCE</scope>
    <source>
        <strain evidence="3">NC_groundwater_1296_Ag_S-0.2um_52_80</strain>
    </source>
</reference>
<dbReference type="InterPro" id="IPR027417">
    <property type="entry name" value="P-loop_NTPase"/>
</dbReference>